<evidence type="ECO:0000256" key="1">
    <source>
        <dbReference type="SAM" id="MobiDB-lite"/>
    </source>
</evidence>
<accession>A0ABD3WN86</accession>
<feature type="compositionally biased region" description="Polar residues" evidence="1">
    <location>
        <begin position="121"/>
        <end position="134"/>
    </location>
</feature>
<dbReference type="AlphaFoldDB" id="A0ABD3WN86"/>
<name>A0ABD3WN86_SINWO</name>
<organism evidence="2 3">
    <name type="scientific">Sinanodonta woodiana</name>
    <name type="common">Chinese pond mussel</name>
    <name type="synonym">Anodonta woodiana</name>
    <dbReference type="NCBI Taxonomy" id="1069815"/>
    <lineage>
        <taxon>Eukaryota</taxon>
        <taxon>Metazoa</taxon>
        <taxon>Spiralia</taxon>
        <taxon>Lophotrochozoa</taxon>
        <taxon>Mollusca</taxon>
        <taxon>Bivalvia</taxon>
        <taxon>Autobranchia</taxon>
        <taxon>Heteroconchia</taxon>
        <taxon>Palaeoheterodonta</taxon>
        <taxon>Unionida</taxon>
        <taxon>Unionoidea</taxon>
        <taxon>Unionidae</taxon>
        <taxon>Unioninae</taxon>
        <taxon>Sinanodonta</taxon>
    </lineage>
</organism>
<evidence type="ECO:0000313" key="3">
    <source>
        <dbReference type="Proteomes" id="UP001634394"/>
    </source>
</evidence>
<dbReference type="EMBL" id="JBJQND010000006">
    <property type="protein sequence ID" value="KAL3874208.1"/>
    <property type="molecule type" value="Genomic_DNA"/>
</dbReference>
<protein>
    <submittedName>
        <fullName evidence="2">Uncharacterized protein</fullName>
    </submittedName>
</protein>
<dbReference type="Proteomes" id="UP001634394">
    <property type="component" value="Unassembled WGS sequence"/>
</dbReference>
<sequence>MSNIGEAYSTRLARERQEVIKKFIPLRDSLRRKLQERQESQVVYYQLPPPLQQIEQQGVNSEVEQFKYDEIKERLKEKNREAEQIKERLRKIEKEKEQTKTKRRERLRSSLGTEGDPSDDSLATTGNGLGNNHITCPNNVIADVDKLEVLIGGRRAGNTSHEITNEISDICRRLFTSGIMDINTYREFIDEITDD</sequence>
<comment type="caution">
    <text evidence="2">The sequence shown here is derived from an EMBL/GenBank/DDBJ whole genome shotgun (WGS) entry which is preliminary data.</text>
</comment>
<proteinExistence type="predicted"/>
<evidence type="ECO:0000313" key="2">
    <source>
        <dbReference type="EMBL" id="KAL3874208.1"/>
    </source>
</evidence>
<keyword evidence="3" id="KW-1185">Reference proteome</keyword>
<gene>
    <name evidence="2" type="ORF">ACJMK2_037253</name>
</gene>
<feature type="region of interest" description="Disordered" evidence="1">
    <location>
        <begin position="94"/>
        <end position="134"/>
    </location>
</feature>
<reference evidence="2 3" key="1">
    <citation type="submission" date="2024-11" db="EMBL/GenBank/DDBJ databases">
        <title>Chromosome-level genome assembly of the freshwater bivalve Anodonta woodiana.</title>
        <authorList>
            <person name="Chen X."/>
        </authorList>
    </citation>
    <scope>NUCLEOTIDE SEQUENCE [LARGE SCALE GENOMIC DNA]</scope>
    <source>
        <strain evidence="2">MN2024</strain>
        <tissue evidence="2">Gills</tissue>
    </source>
</reference>